<dbReference type="SMART" id="SM00448">
    <property type="entry name" value="REC"/>
    <property type="match status" value="1"/>
</dbReference>
<evidence type="ECO:0000313" key="5">
    <source>
        <dbReference type="Proteomes" id="UP000076079"/>
    </source>
</evidence>
<dbReference type="GO" id="GO:0000156">
    <property type="term" value="F:phosphorelay response regulator activity"/>
    <property type="evidence" value="ECO:0007669"/>
    <property type="project" value="InterPro"/>
</dbReference>
<reference evidence="4 5" key="1">
    <citation type="journal article" date="2016" name="Genome Announc.">
        <title>First Complete Genome Sequence of a Subdivision 6 Acidobacterium Strain.</title>
        <authorList>
            <person name="Huang S."/>
            <person name="Vieira S."/>
            <person name="Bunk B."/>
            <person name="Riedel T."/>
            <person name="Sproer C."/>
            <person name="Overmann J."/>
        </authorList>
    </citation>
    <scope>NUCLEOTIDE SEQUENCE [LARGE SCALE GENOMIC DNA]</scope>
    <source>
        <strain evidence="5">DSM 100886 HEG_-6_39</strain>
    </source>
</reference>
<name>A0A143PFB2_LUTPR</name>
<dbReference type="Gene3D" id="2.40.50.1020">
    <property type="entry name" value="LytTr DNA-binding domain"/>
    <property type="match status" value="1"/>
</dbReference>
<proteinExistence type="predicted"/>
<dbReference type="InterPro" id="IPR046947">
    <property type="entry name" value="LytR-like"/>
</dbReference>
<dbReference type="EMBL" id="CP015136">
    <property type="protein sequence ID" value="AMY07252.1"/>
    <property type="molecule type" value="Genomic_DNA"/>
</dbReference>
<dbReference type="RefSeq" id="WP_110169225.1">
    <property type="nucleotide sequence ID" value="NZ_CP015136.1"/>
</dbReference>
<accession>A0A143PFB2</accession>
<dbReference type="GO" id="GO:0003677">
    <property type="term" value="F:DNA binding"/>
    <property type="evidence" value="ECO:0007669"/>
    <property type="project" value="InterPro"/>
</dbReference>
<dbReference type="STRING" id="1855912.LuPra_00419"/>
<dbReference type="KEGG" id="abac:LuPra_00419"/>
<keyword evidence="5" id="KW-1185">Reference proteome</keyword>
<keyword evidence="1" id="KW-0597">Phosphoprotein</keyword>
<feature type="domain" description="HTH LytTR-type" evidence="3">
    <location>
        <begin position="152"/>
        <end position="256"/>
    </location>
</feature>
<evidence type="ECO:0000256" key="1">
    <source>
        <dbReference type="PROSITE-ProRule" id="PRU00169"/>
    </source>
</evidence>
<dbReference type="SMART" id="SM00850">
    <property type="entry name" value="LytTR"/>
    <property type="match status" value="1"/>
</dbReference>
<protein>
    <submittedName>
        <fullName evidence="4">Transcriptional regulatory protein YehT</fullName>
    </submittedName>
</protein>
<dbReference type="SUPFAM" id="SSF52172">
    <property type="entry name" value="CheY-like"/>
    <property type="match status" value="1"/>
</dbReference>
<dbReference type="CDD" id="cd17532">
    <property type="entry name" value="REC_LytTR_AlgR-like"/>
    <property type="match status" value="1"/>
</dbReference>
<sequence length="261" mass="29620">MTLRTLIVDDEPLARERVRMMLGMHDDVAVIGEVGDGQQAIDAIRQERPDLVFLDVQMPSVDGFGVLRALEGEIMPHVVFVTAYDQYALRAFEVHALDYVLKPFNAERFSQALQRARTAITKRDDVEGSVDKDRLRSLVASLTAEQREKQRIVVKSSGRVFFVKVDDIDWIEAEGNYVRLHMGAQSHLLRETMKGMESVLDTSQFIRIHRSTIVNADRIRELQPLFHGEYAVILRDGTRLVASRGPDNRLKKLLAEATIHG</sequence>
<dbReference type="OrthoDB" id="9809318at2"/>
<dbReference type="InterPro" id="IPR001789">
    <property type="entry name" value="Sig_transdc_resp-reg_receiver"/>
</dbReference>
<feature type="modified residue" description="4-aspartylphosphate" evidence="1">
    <location>
        <position position="55"/>
    </location>
</feature>
<dbReference type="AlphaFoldDB" id="A0A143PFB2"/>
<organism evidence="4 5">
    <name type="scientific">Luteitalea pratensis</name>
    <dbReference type="NCBI Taxonomy" id="1855912"/>
    <lineage>
        <taxon>Bacteria</taxon>
        <taxon>Pseudomonadati</taxon>
        <taxon>Acidobacteriota</taxon>
        <taxon>Vicinamibacteria</taxon>
        <taxon>Vicinamibacterales</taxon>
        <taxon>Vicinamibacteraceae</taxon>
        <taxon>Luteitalea</taxon>
    </lineage>
</organism>
<dbReference type="FunFam" id="3.40.50.2300:FF:000051">
    <property type="entry name" value="Two-component response regulator yehT"/>
    <property type="match status" value="1"/>
</dbReference>
<gene>
    <name evidence="4" type="primary">yehT_1</name>
    <name evidence="4" type="ORF">LuPra_00419</name>
</gene>
<evidence type="ECO:0000259" key="3">
    <source>
        <dbReference type="PROSITE" id="PS50930"/>
    </source>
</evidence>
<dbReference type="Gene3D" id="3.40.50.2300">
    <property type="match status" value="1"/>
</dbReference>
<reference evidence="5" key="2">
    <citation type="submission" date="2016-04" db="EMBL/GenBank/DDBJ databases">
        <title>First Complete Genome Sequence of a Subdivision 6 Acidobacterium.</title>
        <authorList>
            <person name="Huang S."/>
            <person name="Vieira S."/>
            <person name="Bunk B."/>
            <person name="Riedel T."/>
            <person name="Sproeer C."/>
            <person name="Overmann J."/>
        </authorList>
    </citation>
    <scope>NUCLEOTIDE SEQUENCE [LARGE SCALE GENOMIC DNA]</scope>
    <source>
        <strain evidence="5">DSM 100886 HEG_-6_39</strain>
    </source>
</reference>
<dbReference type="PROSITE" id="PS50110">
    <property type="entry name" value="RESPONSE_REGULATORY"/>
    <property type="match status" value="1"/>
</dbReference>
<dbReference type="Pfam" id="PF00072">
    <property type="entry name" value="Response_reg"/>
    <property type="match status" value="1"/>
</dbReference>
<dbReference type="Pfam" id="PF04397">
    <property type="entry name" value="LytTR"/>
    <property type="match status" value="1"/>
</dbReference>
<feature type="domain" description="Response regulatory" evidence="2">
    <location>
        <begin position="4"/>
        <end position="117"/>
    </location>
</feature>
<evidence type="ECO:0000259" key="2">
    <source>
        <dbReference type="PROSITE" id="PS50110"/>
    </source>
</evidence>
<dbReference type="PROSITE" id="PS50930">
    <property type="entry name" value="HTH_LYTTR"/>
    <property type="match status" value="1"/>
</dbReference>
<dbReference type="InterPro" id="IPR007492">
    <property type="entry name" value="LytTR_DNA-bd_dom"/>
</dbReference>
<dbReference type="PANTHER" id="PTHR37299:SF1">
    <property type="entry name" value="STAGE 0 SPORULATION PROTEIN A HOMOLOG"/>
    <property type="match status" value="1"/>
</dbReference>
<dbReference type="Proteomes" id="UP000076079">
    <property type="component" value="Chromosome"/>
</dbReference>
<dbReference type="InterPro" id="IPR011006">
    <property type="entry name" value="CheY-like_superfamily"/>
</dbReference>
<dbReference type="PANTHER" id="PTHR37299">
    <property type="entry name" value="TRANSCRIPTIONAL REGULATOR-RELATED"/>
    <property type="match status" value="1"/>
</dbReference>
<evidence type="ECO:0000313" key="4">
    <source>
        <dbReference type="EMBL" id="AMY07252.1"/>
    </source>
</evidence>